<evidence type="ECO:0000313" key="2">
    <source>
        <dbReference type="EMBL" id="RSU07776.1"/>
    </source>
</evidence>
<protein>
    <recommendedName>
        <fullName evidence="4">Carotenoid biosynthesis protein</fullName>
    </recommendedName>
</protein>
<keyword evidence="1" id="KW-0812">Transmembrane</keyword>
<keyword evidence="1" id="KW-1133">Transmembrane helix</keyword>
<dbReference type="EMBL" id="NGJZ01000001">
    <property type="protein sequence ID" value="RSU07776.1"/>
    <property type="molecule type" value="Genomic_DNA"/>
</dbReference>
<feature type="transmembrane region" description="Helical" evidence="1">
    <location>
        <begin position="272"/>
        <end position="296"/>
    </location>
</feature>
<name>A0A430AI28_9ENTE</name>
<dbReference type="InterPro" id="IPR007354">
    <property type="entry name" value="CruF-like"/>
</dbReference>
<evidence type="ECO:0000256" key="1">
    <source>
        <dbReference type="SAM" id="Phobius"/>
    </source>
</evidence>
<dbReference type="Pfam" id="PF04240">
    <property type="entry name" value="Caroten_synth"/>
    <property type="match status" value="1"/>
</dbReference>
<feature type="transmembrane region" description="Helical" evidence="1">
    <location>
        <begin position="197"/>
        <end position="218"/>
    </location>
</feature>
<dbReference type="OrthoDB" id="9811293at2"/>
<feature type="transmembrane region" description="Helical" evidence="1">
    <location>
        <begin position="147"/>
        <end position="166"/>
    </location>
</feature>
<accession>A0A430AI28</accession>
<dbReference type="PANTHER" id="PTHR39419:SF1">
    <property type="entry name" value="SLL0814 PROTEIN"/>
    <property type="match status" value="1"/>
</dbReference>
<sequence>MILSQLKGKDTKLTTSKIKSYLTPQWLLTFAILFLAVITGISSAGFFENKGAAILTLLSVIYVFIQGAKRYSWKSIIIFLCLAFVFGNLYENMSIATGFPFGNYYYTSSLGPKLIYTPIFINVAYFQMAYITWNLSSALLGSYSNKLKGTLIFIQPIIASFLMILWDIVIDPWSSTISHAWRWENGGAYFGVPFSNYLGWFLCVFSIFFSFAIYTYYFQKDEITDIVKTGNYWVQLIIIYNSWLVLIIIRALNTSILQKVFDLGGQYWLTKQLYEVGALFGLCSMVPLSLLCLFNFQKTK</sequence>
<comment type="caution">
    <text evidence="2">The sequence shown here is derived from an EMBL/GenBank/DDBJ whole genome shotgun (WGS) entry which is preliminary data.</text>
</comment>
<feature type="transmembrane region" description="Helical" evidence="1">
    <location>
        <begin position="21"/>
        <end position="41"/>
    </location>
</feature>
<feature type="transmembrane region" description="Helical" evidence="1">
    <location>
        <begin position="115"/>
        <end position="135"/>
    </location>
</feature>
<keyword evidence="3" id="KW-1185">Reference proteome</keyword>
<feature type="transmembrane region" description="Helical" evidence="1">
    <location>
        <begin position="230"/>
        <end position="252"/>
    </location>
</feature>
<feature type="transmembrane region" description="Helical" evidence="1">
    <location>
        <begin position="47"/>
        <end position="65"/>
    </location>
</feature>
<reference evidence="2 3" key="1">
    <citation type="submission" date="2017-05" db="EMBL/GenBank/DDBJ databases">
        <title>Vagococcus spp. assemblies.</title>
        <authorList>
            <person name="Gulvik C.A."/>
        </authorList>
    </citation>
    <scope>NUCLEOTIDE SEQUENCE [LARGE SCALE GENOMIC DNA]</scope>
    <source>
        <strain evidence="2 3">DSM 24756</strain>
    </source>
</reference>
<evidence type="ECO:0008006" key="4">
    <source>
        <dbReference type="Google" id="ProtNLM"/>
    </source>
</evidence>
<dbReference type="PANTHER" id="PTHR39419">
    <property type="entry name" value="SLL0814 PROTEIN"/>
    <property type="match status" value="1"/>
</dbReference>
<feature type="transmembrane region" description="Helical" evidence="1">
    <location>
        <begin position="77"/>
        <end position="95"/>
    </location>
</feature>
<dbReference type="AlphaFoldDB" id="A0A430AI28"/>
<gene>
    <name evidence="2" type="ORF">CBF30_00625</name>
</gene>
<proteinExistence type="predicted"/>
<organism evidence="2 3">
    <name type="scientific">Vagococcus entomophilus</name>
    <dbReference type="NCBI Taxonomy" id="1160095"/>
    <lineage>
        <taxon>Bacteria</taxon>
        <taxon>Bacillati</taxon>
        <taxon>Bacillota</taxon>
        <taxon>Bacilli</taxon>
        <taxon>Lactobacillales</taxon>
        <taxon>Enterococcaceae</taxon>
        <taxon>Vagococcus</taxon>
    </lineage>
</organism>
<keyword evidence="1" id="KW-0472">Membrane</keyword>
<evidence type="ECO:0000313" key="3">
    <source>
        <dbReference type="Proteomes" id="UP000288669"/>
    </source>
</evidence>
<dbReference type="Proteomes" id="UP000288669">
    <property type="component" value="Unassembled WGS sequence"/>
</dbReference>